<keyword evidence="2" id="KW-1185">Reference proteome</keyword>
<reference evidence="1 2" key="1">
    <citation type="journal article" date="2019" name="Int. J. Syst. Evol. Microbiol.">
        <title>The Global Catalogue of Microorganisms (GCM) 10K type strain sequencing project: providing services to taxonomists for standard genome sequencing and annotation.</title>
        <authorList>
            <consortium name="The Broad Institute Genomics Platform"/>
            <consortium name="The Broad Institute Genome Sequencing Center for Infectious Disease"/>
            <person name="Wu L."/>
            <person name="Ma J."/>
        </authorList>
    </citation>
    <scope>NUCLEOTIDE SEQUENCE [LARGE SCALE GENOMIC DNA]</scope>
    <source>
        <strain evidence="1 2">Y73</strain>
    </source>
</reference>
<gene>
    <name evidence="1" type="ORF">ACFQEY_06940</name>
</gene>
<name>A0ABD5UJV3_9EURY</name>
<dbReference type="SUPFAM" id="SSF141130">
    <property type="entry name" value="Acetamidase/Formamidase-like"/>
    <property type="match status" value="1"/>
</dbReference>
<dbReference type="Gene3D" id="3.10.28.20">
    <property type="entry name" value="Acetamidase/Formamidase-like domains"/>
    <property type="match status" value="1"/>
</dbReference>
<dbReference type="Gene3D" id="2.60.120.580">
    <property type="entry name" value="Acetamidase/Formamidase-like domains"/>
    <property type="match status" value="2"/>
</dbReference>
<dbReference type="InterPro" id="IPR004304">
    <property type="entry name" value="FmdA_AmdA"/>
</dbReference>
<protein>
    <submittedName>
        <fullName evidence="1">Acetamidase/formamidase family protein</fullName>
    </submittedName>
</protein>
<dbReference type="Pfam" id="PF03069">
    <property type="entry name" value="FmdA_AmdA"/>
    <property type="match status" value="2"/>
</dbReference>
<comment type="caution">
    <text evidence="1">The sequence shown here is derived from an EMBL/GenBank/DDBJ whole genome shotgun (WGS) entry which is preliminary data.</text>
</comment>
<dbReference type="AlphaFoldDB" id="A0ABD5UJV3"/>
<proteinExistence type="predicted"/>
<dbReference type="RefSeq" id="WP_379766298.1">
    <property type="nucleotide sequence ID" value="NZ_JBHSXI010000008.1"/>
</dbReference>
<sequence length="314" mass="33852">MVNDNHSLQDNEETIHRYWDNNLDPVLTIESGDVVNFKCPEPTWGAVTPDTVAEDLYNISTPGHALLGPVEIADAEPGDVLQIDLLSVNHGDWGFTIVNPGKMNDGLLPERFEEPEIYIWDLSEGVGEFVNGIEVPLDPFPGVVGLAPSTDGRHSTSPPRNVGGNLDVKHLTEGSTVYLPVEVTGGLFSIGDGHAAQGDGEVCITAIETALSVTVGFELRSDMDIDQPQFETNSPFTPTGRDESMYCTTGISDDLMDAAKQAVSAMIDHLCGEYSLSSHEAYILCSVAVDLKVNELVNAPNWVVSAYLPKSILP</sequence>
<dbReference type="PANTHER" id="PTHR31891:SF1">
    <property type="entry name" value="FORMAMIDASE C869.04-RELATED"/>
    <property type="match status" value="1"/>
</dbReference>
<dbReference type="EMBL" id="JBHSXI010000008">
    <property type="protein sequence ID" value="MFC6888750.1"/>
    <property type="molecule type" value="Genomic_DNA"/>
</dbReference>
<dbReference type="PANTHER" id="PTHR31891">
    <property type="entry name" value="FORMAMIDASE C869.04-RELATED"/>
    <property type="match status" value="1"/>
</dbReference>
<accession>A0ABD5UJV3</accession>
<dbReference type="Proteomes" id="UP001596333">
    <property type="component" value="Unassembled WGS sequence"/>
</dbReference>
<evidence type="ECO:0000313" key="2">
    <source>
        <dbReference type="Proteomes" id="UP001596333"/>
    </source>
</evidence>
<evidence type="ECO:0000313" key="1">
    <source>
        <dbReference type="EMBL" id="MFC6888750.1"/>
    </source>
</evidence>
<organism evidence="1 2">
    <name type="scientific">Halorubrum trueperi</name>
    <dbReference type="NCBI Taxonomy" id="2004704"/>
    <lineage>
        <taxon>Archaea</taxon>
        <taxon>Methanobacteriati</taxon>
        <taxon>Methanobacteriota</taxon>
        <taxon>Stenosarchaea group</taxon>
        <taxon>Halobacteria</taxon>
        <taxon>Halobacteriales</taxon>
        <taxon>Haloferacaceae</taxon>
        <taxon>Halorubrum</taxon>
    </lineage>
</organism>